<accession>A0ABQ0QG93</accession>
<feature type="binding site" evidence="4">
    <location>
        <position position="123"/>
    </location>
    <ligand>
        <name>substrate</name>
    </ligand>
</feature>
<dbReference type="InterPro" id="IPR020094">
    <property type="entry name" value="TruA/RsuA/RluB/E/F_N"/>
</dbReference>
<dbReference type="InterPro" id="IPR020097">
    <property type="entry name" value="PsdUridine_synth_TruA_a/b_dom"/>
</dbReference>
<dbReference type="PANTHER" id="PTHR11142">
    <property type="entry name" value="PSEUDOURIDYLATE SYNTHASE"/>
    <property type="match status" value="1"/>
</dbReference>
<dbReference type="SUPFAM" id="SSF55120">
    <property type="entry name" value="Pseudouridine synthase"/>
    <property type="match status" value="1"/>
</dbReference>
<evidence type="ECO:0000313" key="7">
    <source>
        <dbReference type="EMBL" id="GBR43742.1"/>
    </source>
</evidence>
<dbReference type="PANTHER" id="PTHR11142:SF0">
    <property type="entry name" value="TRNA PSEUDOURIDINE SYNTHASE-LIKE 1"/>
    <property type="match status" value="1"/>
</dbReference>
<comment type="caution">
    <text evidence="7">The sequence shown here is derived from an EMBL/GenBank/DDBJ whole genome shotgun (WGS) entry which is preliminary data.</text>
</comment>
<dbReference type="CDD" id="cd02570">
    <property type="entry name" value="PseudoU_synth_EcTruA"/>
    <property type="match status" value="1"/>
</dbReference>
<dbReference type="Pfam" id="PF01416">
    <property type="entry name" value="PseudoU_synth_1"/>
    <property type="match status" value="2"/>
</dbReference>
<dbReference type="HAMAP" id="MF_00171">
    <property type="entry name" value="TruA"/>
    <property type="match status" value="1"/>
</dbReference>
<evidence type="ECO:0000259" key="6">
    <source>
        <dbReference type="Pfam" id="PF01416"/>
    </source>
</evidence>
<reference evidence="7" key="1">
    <citation type="submission" date="2013-04" db="EMBL/GenBank/DDBJ databases">
        <title>The genome sequencing project of 58 acetic acid bacteria.</title>
        <authorList>
            <person name="Okamoto-Kainuma A."/>
            <person name="Ishikawa M."/>
            <person name="Umino S."/>
            <person name="Koizumi Y."/>
            <person name="Shiwa Y."/>
            <person name="Yoshikawa H."/>
            <person name="Matsutani M."/>
            <person name="Matsushita K."/>
        </authorList>
    </citation>
    <scope>NUCLEOTIDE SEQUENCE</scope>
    <source>
        <strain evidence="7">NBRC 106556</strain>
    </source>
</reference>
<evidence type="ECO:0000256" key="4">
    <source>
        <dbReference type="HAMAP-Rule" id="MF_00171"/>
    </source>
</evidence>
<dbReference type="Proteomes" id="UP001062443">
    <property type="component" value="Unassembled WGS sequence"/>
</dbReference>
<protein>
    <recommendedName>
        <fullName evidence="4">tRNA pseudouridine synthase A</fullName>
        <ecNumber evidence="4">5.4.99.12</ecNumber>
    </recommendedName>
    <alternativeName>
        <fullName evidence="4">tRNA pseudouridine(38-40) synthase</fullName>
    </alternativeName>
    <alternativeName>
        <fullName evidence="4">tRNA pseudouridylate synthase I</fullName>
    </alternativeName>
    <alternativeName>
        <fullName evidence="4">tRNA-uridine isomerase I</fullName>
    </alternativeName>
</protein>
<gene>
    <name evidence="4" type="primary">truA</name>
    <name evidence="7" type="ORF">AA106556_0196</name>
</gene>
<dbReference type="InterPro" id="IPR020103">
    <property type="entry name" value="PsdUridine_synth_cat_dom_sf"/>
</dbReference>
<evidence type="ECO:0000256" key="1">
    <source>
        <dbReference type="ARBA" id="ARBA00009375"/>
    </source>
</evidence>
<dbReference type="Gene3D" id="3.30.70.660">
    <property type="entry name" value="Pseudouridine synthase I, catalytic domain, C-terminal subdomain"/>
    <property type="match status" value="1"/>
</dbReference>
<evidence type="ECO:0000313" key="8">
    <source>
        <dbReference type="Proteomes" id="UP001062443"/>
    </source>
</evidence>
<dbReference type="InterPro" id="IPR001406">
    <property type="entry name" value="PsdUridine_synth_TruA"/>
</dbReference>
<comment type="caution">
    <text evidence="4">Lacks conserved residue(s) required for the propagation of feature annotation.</text>
</comment>
<keyword evidence="2 4" id="KW-0819">tRNA processing</keyword>
<organism evidence="7 8">
    <name type="scientific">Neokomagataea tanensis NBRC 106556</name>
    <dbReference type="NCBI Taxonomy" id="1223519"/>
    <lineage>
        <taxon>Bacteria</taxon>
        <taxon>Pseudomonadati</taxon>
        <taxon>Pseudomonadota</taxon>
        <taxon>Alphaproteobacteria</taxon>
        <taxon>Acetobacterales</taxon>
        <taxon>Acetobacteraceae</taxon>
        <taxon>Neokomagataea</taxon>
    </lineage>
</organism>
<feature type="domain" description="Pseudouridine synthase I TruA alpha/beta" evidence="6">
    <location>
        <begin position="158"/>
        <end position="258"/>
    </location>
</feature>
<feature type="domain" description="Pseudouridine synthase I TruA alpha/beta" evidence="6">
    <location>
        <begin position="17"/>
        <end position="116"/>
    </location>
</feature>
<comment type="subunit">
    <text evidence="4">Homodimer.</text>
</comment>
<dbReference type="NCBIfam" id="TIGR00071">
    <property type="entry name" value="hisT_truA"/>
    <property type="match status" value="1"/>
</dbReference>
<evidence type="ECO:0000256" key="3">
    <source>
        <dbReference type="ARBA" id="ARBA00023235"/>
    </source>
</evidence>
<sequence>MTDVVTETAITRWAVLIEYDGTDFVGWQRQKDGVSVQTLVEAAASRIASGHPVSSITAGRTDSGVHAAGLVVHLDFPAHTNFRSHQVRDGLSFHLKPHRVVVLDAAPVSLDWSARFSATWRRYRYTIINRPSRPALMEGRAWHVKRPISIELMQEGANRMLGTHDFSSFRASACQANSPIRTLDELSIRRDGELVFIETQARSFLHHQVRNMVGSLMMVGTKQWAPDRITQALEARDRRAAGQTAPSEGLCFLAVGYPDDPFVRKN</sequence>
<comment type="similarity">
    <text evidence="1 4 5">Belongs to the tRNA pseudouridine synthase TruA family.</text>
</comment>
<name>A0ABQ0QG93_9PROT</name>
<proteinExistence type="inferred from homology"/>
<keyword evidence="8" id="KW-1185">Reference proteome</keyword>
<comment type="function">
    <text evidence="4">Formation of pseudouridine at positions 38, 39 and 40 in the anticodon stem and loop of transfer RNAs.</text>
</comment>
<feature type="active site" description="Nucleophile" evidence="4">
    <location>
        <position position="62"/>
    </location>
</feature>
<keyword evidence="3 4" id="KW-0413">Isomerase</keyword>
<dbReference type="Gene3D" id="3.30.70.580">
    <property type="entry name" value="Pseudouridine synthase I, catalytic domain, N-terminal subdomain"/>
    <property type="match status" value="1"/>
</dbReference>
<dbReference type="EMBL" id="BAQB01000001">
    <property type="protein sequence ID" value="GBR43742.1"/>
    <property type="molecule type" value="Genomic_DNA"/>
</dbReference>
<dbReference type="EC" id="5.4.99.12" evidence="4"/>
<dbReference type="InterPro" id="IPR020095">
    <property type="entry name" value="PsdUridine_synth_TruA_C"/>
</dbReference>
<evidence type="ECO:0000256" key="2">
    <source>
        <dbReference type="ARBA" id="ARBA00022694"/>
    </source>
</evidence>
<dbReference type="PIRSF" id="PIRSF001430">
    <property type="entry name" value="tRNA_psdUrid_synth"/>
    <property type="match status" value="1"/>
</dbReference>
<comment type="catalytic activity">
    <reaction evidence="4 5">
        <text>uridine(38/39/40) in tRNA = pseudouridine(38/39/40) in tRNA</text>
        <dbReference type="Rhea" id="RHEA:22376"/>
        <dbReference type="Rhea" id="RHEA-COMP:10085"/>
        <dbReference type="Rhea" id="RHEA-COMP:10087"/>
        <dbReference type="ChEBI" id="CHEBI:65314"/>
        <dbReference type="ChEBI" id="CHEBI:65315"/>
        <dbReference type="EC" id="5.4.99.12"/>
    </reaction>
</comment>
<evidence type="ECO:0000256" key="5">
    <source>
        <dbReference type="RuleBase" id="RU003792"/>
    </source>
</evidence>